<dbReference type="OrthoDB" id="215335at2"/>
<dbReference type="SUPFAM" id="SSF160631">
    <property type="entry name" value="SMI1/KNR4-like"/>
    <property type="match status" value="1"/>
</dbReference>
<dbReference type="EMBL" id="CP036275">
    <property type="protein sequence ID" value="QDU37288.1"/>
    <property type="molecule type" value="Genomic_DNA"/>
</dbReference>
<gene>
    <name evidence="2" type="ORF">Mal4_15980</name>
</gene>
<accession>A0A517Z471</accession>
<dbReference type="InterPro" id="IPR018958">
    <property type="entry name" value="Knr4/Smi1-like_dom"/>
</dbReference>
<organism evidence="2 3">
    <name type="scientific">Maioricimonas rarisocia</name>
    <dbReference type="NCBI Taxonomy" id="2528026"/>
    <lineage>
        <taxon>Bacteria</taxon>
        <taxon>Pseudomonadati</taxon>
        <taxon>Planctomycetota</taxon>
        <taxon>Planctomycetia</taxon>
        <taxon>Planctomycetales</taxon>
        <taxon>Planctomycetaceae</taxon>
        <taxon>Maioricimonas</taxon>
    </lineage>
</organism>
<protein>
    <submittedName>
        <fullName evidence="2">SMI1 / KNR4 family protein</fullName>
    </submittedName>
</protein>
<dbReference type="AlphaFoldDB" id="A0A517Z471"/>
<evidence type="ECO:0000313" key="2">
    <source>
        <dbReference type="EMBL" id="QDU37288.1"/>
    </source>
</evidence>
<dbReference type="Gene3D" id="3.40.1580.10">
    <property type="entry name" value="SMI1/KNR4-like"/>
    <property type="match status" value="1"/>
</dbReference>
<dbReference type="InterPro" id="IPR037883">
    <property type="entry name" value="Knr4/Smi1-like_sf"/>
</dbReference>
<keyword evidence="3" id="KW-1185">Reference proteome</keyword>
<dbReference type="KEGG" id="mri:Mal4_15980"/>
<proteinExistence type="predicted"/>
<name>A0A517Z471_9PLAN</name>
<evidence type="ECO:0000313" key="3">
    <source>
        <dbReference type="Proteomes" id="UP000320496"/>
    </source>
</evidence>
<dbReference type="SMART" id="SM00860">
    <property type="entry name" value="SMI1_KNR4"/>
    <property type="match status" value="1"/>
</dbReference>
<dbReference type="Proteomes" id="UP000320496">
    <property type="component" value="Chromosome"/>
</dbReference>
<reference evidence="2 3" key="1">
    <citation type="submission" date="2019-02" db="EMBL/GenBank/DDBJ databases">
        <title>Deep-cultivation of Planctomycetes and their phenomic and genomic characterization uncovers novel biology.</title>
        <authorList>
            <person name="Wiegand S."/>
            <person name="Jogler M."/>
            <person name="Boedeker C."/>
            <person name="Pinto D."/>
            <person name="Vollmers J."/>
            <person name="Rivas-Marin E."/>
            <person name="Kohn T."/>
            <person name="Peeters S.H."/>
            <person name="Heuer A."/>
            <person name="Rast P."/>
            <person name="Oberbeckmann S."/>
            <person name="Bunk B."/>
            <person name="Jeske O."/>
            <person name="Meyerdierks A."/>
            <person name="Storesund J.E."/>
            <person name="Kallscheuer N."/>
            <person name="Luecker S."/>
            <person name="Lage O.M."/>
            <person name="Pohl T."/>
            <person name="Merkel B.J."/>
            <person name="Hornburger P."/>
            <person name="Mueller R.-W."/>
            <person name="Bruemmer F."/>
            <person name="Labrenz M."/>
            <person name="Spormann A.M."/>
            <person name="Op den Camp H."/>
            <person name="Overmann J."/>
            <person name="Amann R."/>
            <person name="Jetten M.S.M."/>
            <person name="Mascher T."/>
            <person name="Medema M.H."/>
            <person name="Devos D.P."/>
            <person name="Kaster A.-K."/>
            <person name="Ovreas L."/>
            <person name="Rohde M."/>
            <person name="Galperin M.Y."/>
            <person name="Jogler C."/>
        </authorList>
    </citation>
    <scope>NUCLEOTIDE SEQUENCE [LARGE SCALE GENOMIC DNA]</scope>
    <source>
        <strain evidence="2 3">Mal4</strain>
    </source>
</reference>
<feature type="domain" description="Knr4/Smi1-like" evidence="1">
    <location>
        <begin position="11"/>
        <end position="140"/>
    </location>
</feature>
<sequence>MNHLMRKHGQPVTNAQIETIEQRLEVTLPPVYRQFLLVVNGGTPHRTLLDVPNWPGKATLMDEMFDVDGLVRWTEELAHDLPPGFVAAGVDPGGNFLCIGTIGEHVDQVYYWDASADWNLREEEGTMFRVADDIEDMLEHLEADS</sequence>
<dbReference type="Pfam" id="PF09346">
    <property type="entry name" value="SMI1_KNR4"/>
    <property type="match status" value="1"/>
</dbReference>
<dbReference type="RefSeq" id="WP_145368072.1">
    <property type="nucleotide sequence ID" value="NZ_CP036275.1"/>
</dbReference>
<evidence type="ECO:0000259" key="1">
    <source>
        <dbReference type="SMART" id="SM00860"/>
    </source>
</evidence>